<feature type="transmembrane region" description="Helical" evidence="1">
    <location>
        <begin position="270"/>
        <end position="289"/>
    </location>
</feature>
<dbReference type="KEGG" id="crx:CRECT_0353"/>
<dbReference type="PROSITE" id="PS50112">
    <property type="entry name" value="PAS"/>
    <property type="match status" value="2"/>
</dbReference>
<dbReference type="NCBIfam" id="TIGR00229">
    <property type="entry name" value="sensory_box"/>
    <property type="match status" value="2"/>
</dbReference>
<dbReference type="AlphaFoldDB" id="A0A6G5QK57"/>
<gene>
    <name evidence="3" type="ORF">CRECT_0353</name>
</gene>
<dbReference type="InterPro" id="IPR013655">
    <property type="entry name" value="PAS_fold_3"/>
</dbReference>
<feature type="transmembrane region" description="Helical" evidence="1">
    <location>
        <begin position="20"/>
        <end position="40"/>
    </location>
</feature>
<evidence type="ECO:0000256" key="1">
    <source>
        <dbReference type="SAM" id="Phobius"/>
    </source>
</evidence>
<protein>
    <submittedName>
        <fullName evidence="3">PAS sensor-containing signal-transduction protein</fullName>
    </submittedName>
</protein>
<sequence length="751" mass="84820">MAKSSASKSSLARTVLGKIYAVIFSAAVALICAASFGLNLKFESVKEDIYAANSYFKFFIKERALAVGNELKLIEKYIGARDFNIKDIFDFSLKDNPEYKAFFIANEQGEIEFASDENLRSKYSAFFLSKPWQSEPTDKILRSEFMFNKGDAPSRFIAKKIKGGKTLAVLVCFTAIYEEFARKHEEYGVKSFVIDKNGKILFHQDSELVLEHKSIFDLYDLSADYLDSREVKIAKFGSLSSDIYYVQKIPDIDFAVVSYYPMGKFIKENLLFLTLCAAFFIVGAFFTFYCVKFFKNSVIKPVLSIKNLLAKTARGEELKVCAKLCEIEEFEQIVGGIVQIYGDYNAKKAKFEDDSHKFGFLFEKGPFILLLIDAKSGAITRASAKALEFYGLSSEEIRQKNLAQLNASNLIDVKIEQEGEVQIYETSQFTANGEIRQVRISKQNYELNNGEKIGFCIVKDVTQSNILKKNAQKQNEIAAYSPLFSIVWKDRLIGEIANVSDNIERVLGYKKSEIFSSEFDFKNVIHPDDLGRLTNEFNIKFSLFNAASLKKGHESLQACRLIRKNLEVINCSVFIKFISKDGRTVDEVIGYFIESELVANLSSESGTNVLKRLTDEKEDAHKNTILNLFANANEGVAIVGLNGVFLEANEAFCKITGYTKDEAVGKPSNLLKSGVHDAKFYINMWKSLLKSGFYSGEIYNKRKNGEIYLERLSIVAVYSGAKPSYFVAAFHELPWKEPEAKPDESKAKEQE</sequence>
<dbReference type="CDD" id="cd00130">
    <property type="entry name" value="PAS"/>
    <property type="match status" value="3"/>
</dbReference>
<reference evidence="3 4" key="1">
    <citation type="submission" date="2016-07" db="EMBL/GenBank/DDBJ databases">
        <title>Comparative genomics of the Campylobacter concisus group.</title>
        <authorList>
            <person name="Miller W.G."/>
            <person name="Yee E."/>
            <person name="Chapman M.H."/>
            <person name="Huynh S."/>
            <person name="Bono J.L."/>
            <person name="On S.L.W."/>
            <person name="StLeger J."/>
            <person name="Foster G."/>
            <person name="Parker C.T."/>
        </authorList>
    </citation>
    <scope>NUCLEOTIDE SEQUENCE [LARGE SCALE GENOMIC DNA]</scope>
    <source>
        <strain evidence="3 4">ATCC 33238</strain>
    </source>
</reference>
<dbReference type="InterPro" id="IPR000014">
    <property type="entry name" value="PAS"/>
</dbReference>
<evidence type="ECO:0000313" key="4">
    <source>
        <dbReference type="Proteomes" id="UP000502377"/>
    </source>
</evidence>
<dbReference type="InterPro" id="IPR052155">
    <property type="entry name" value="Biofilm_reg_signaling"/>
</dbReference>
<proteinExistence type="predicted"/>
<dbReference type="SUPFAM" id="SSF55785">
    <property type="entry name" value="PYP-like sensor domain (PAS domain)"/>
    <property type="match status" value="3"/>
</dbReference>
<dbReference type="PANTHER" id="PTHR44757:SF2">
    <property type="entry name" value="BIOFILM ARCHITECTURE MAINTENANCE PROTEIN MBAA"/>
    <property type="match status" value="1"/>
</dbReference>
<feature type="domain" description="PAS" evidence="2">
    <location>
        <begin position="494"/>
        <end position="546"/>
    </location>
</feature>
<dbReference type="Proteomes" id="UP000502377">
    <property type="component" value="Chromosome"/>
</dbReference>
<dbReference type="Pfam" id="PF13426">
    <property type="entry name" value="PAS_9"/>
    <property type="match status" value="2"/>
</dbReference>
<evidence type="ECO:0000259" key="2">
    <source>
        <dbReference type="PROSITE" id="PS50112"/>
    </source>
</evidence>
<name>A0A6G5QK57_CAMRE</name>
<organism evidence="3 4">
    <name type="scientific">Campylobacter rectus</name>
    <name type="common">Wolinella recta</name>
    <dbReference type="NCBI Taxonomy" id="203"/>
    <lineage>
        <taxon>Bacteria</taxon>
        <taxon>Pseudomonadati</taxon>
        <taxon>Campylobacterota</taxon>
        <taxon>Epsilonproteobacteria</taxon>
        <taxon>Campylobacterales</taxon>
        <taxon>Campylobacteraceae</taxon>
        <taxon>Campylobacter</taxon>
    </lineage>
</organism>
<dbReference type="Pfam" id="PF08447">
    <property type="entry name" value="PAS_3"/>
    <property type="match status" value="1"/>
</dbReference>
<accession>A0A6G5QK57</accession>
<dbReference type="SMART" id="SM00091">
    <property type="entry name" value="PAS"/>
    <property type="match status" value="3"/>
</dbReference>
<feature type="domain" description="PAS" evidence="2">
    <location>
        <begin position="621"/>
        <end position="666"/>
    </location>
</feature>
<keyword evidence="1" id="KW-1133">Transmembrane helix</keyword>
<dbReference type="PANTHER" id="PTHR44757">
    <property type="entry name" value="DIGUANYLATE CYCLASE DGCP"/>
    <property type="match status" value="1"/>
</dbReference>
<dbReference type="EMBL" id="CP012543">
    <property type="protein sequence ID" value="QCD46050.1"/>
    <property type="molecule type" value="Genomic_DNA"/>
</dbReference>
<evidence type="ECO:0000313" key="3">
    <source>
        <dbReference type="EMBL" id="QCD46050.1"/>
    </source>
</evidence>
<keyword evidence="1" id="KW-0812">Transmembrane</keyword>
<keyword evidence="1" id="KW-0472">Membrane</keyword>
<dbReference type="Gene3D" id="3.30.450.20">
    <property type="entry name" value="PAS domain"/>
    <property type="match status" value="3"/>
</dbReference>
<dbReference type="InterPro" id="IPR035965">
    <property type="entry name" value="PAS-like_dom_sf"/>
</dbReference>